<sequence length="558" mass="60522">MKILTRLSKEGSSAEEPLNIPLSDYSSDEGDTSTSSSEDEAGKDSMAELEGPCCSSLKVPPSSPVLPQKFKGNKKGKKQSRTPTRPYRRRSRSAHRIVLDIPTAEPASDFFDFTSDDEESPSAPWGGHPMAVSDTENTVKRNFRRRHKCRASDRIRKLTALGCETQYLMPPELIVRSAASRYLSEEDEDDKNKMVMSIIKEFPPIINKERSWQGFNRADRHRDLMKAISPDHFQGHSHSALSLKRSIWTGTQSDGYVNEAIFNNSRPLSWGVPPVLVKSTYFDNEALLTACSQKLAAWKDEKRSMKEKHHKSMSRLQAAAAAAAAAAGSSSSNKENRSSTAGSGTKLKLSLAEQYSAAGKSSRQSTLNKIVEKAELITHLSRSARSSGTHSRRISAAGFLSTTSSNNNGSPRKATSTSNLLAAAGSPSTPLLVSSQSLRTPNHDPSNTTASTARSGHRFRTGGIVVTAAQPLPKQRRAHLRSGLTGARTSNNSPTKLPTPTTTTIDIQLTTLCSETESEKNLKIISTSSKKHKKKRTAGGTGTGGTGSRDKSAIKILT</sequence>
<feature type="compositionally biased region" description="Low complexity" evidence="1">
    <location>
        <begin position="52"/>
        <end position="70"/>
    </location>
</feature>
<proteinExistence type="predicted"/>
<feature type="compositionally biased region" description="Polar residues" evidence="1">
    <location>
        <begin position="422"/>
        <end position="454"/>
    </location>
</feature>
<evidence type="ECO:0000256" key="1">
    <source>
        <dbReference type="SAM" id="MobiDB-lite"/>
    </source>
</evidence>
<gene>
    <name evidence="2" type="ORF">pipiens_006275</name>
</gene>
<accession>A0ABD1DQQ3</accession>
<reference evidence="2 3" key="1">
    <citation type="submission" date="2024-05" db="EMBL/GenBank/DDBJ databases">
        <title>Culex pipiens pipiens assembly and annotation.</title>
        <authorList>
            <person name="Alout H."/>
            <person name="Durand T."/>
        </authorList>
    </citation>
    <scope>NUCLEOTIDE SEQUENCE [LARGE SCALE GENOMIC DNA]</scope>
    <source>
        <strain evidence="2">HA-2024</strain>
        <tissue evidence="2">Whole body</tissue>
    </source>
</reference>
<feature type="compositionally biased region" description="Basic residues" evidence="1">
    <location>
        <begin position="71"/>
        <end position="95"/>
    </location>
</feature>
<dbReference type="EMBL" id="JBEHCU010003744">
    <property type="protein sequence ID" value="KAL1402000.1"/>
    <property type="molecule type" value="Genomic_DNA"/>
</dbReference>
<feature type="compositionally biased region" description="Low complexity" evidence="1">
    <location>
        <begin position="318"/>
        <end position="333"/>
    </location>
</feature>
<dbReference type="Proteomes" id="UP001562425">
    <property type="component" value="Unassembled WGS sequence"/>
</dbReference>
<organism evidence="2 3">
    <name type="scientific">Culex pipiens pipiens</name>
    <name type="common">Northern house mosquito</name>
    <dbReference type="NCBI Taxonomy" id="38569"/>
    <lineage>
        <taxon>Eukaryota</taxon>
        <taxon>Metazoa</taxon>
        <taxon>Ecdysozoa</taxon>
        <taxon>Arthropoda</taxon>
        <taxon>Hexapoda</taxon>
        <taxon>Insecta</taxon>
        <taxon>Pterygota</taxon>
        <taxon>Neoptera</taxon>
        <taxon>Endopterygota</taxon>
        <taxon>Diptera</taxon>
        <taxon>Nematocera</taxon>
        <taxon>Culicoidea</taxon>
        <taxon>Culicidae</taxon>
        <taxon>Culicinae</taxon>
        <taxon>Culicini</taxon>
        <taxon>Culex</taxon>
        <taxon>Culex</taxon>
    </lineage>
</organism>
<dbReference type="AlphaFoldDB" id="A0ABD1DQQ3"/>
<evidence type="ECO:0000313" key="2">
    <source>
        <dbReference type="EMBL" id="KAL1402000.1"/>
    </source>
</evidence>
<evidence type="ECO:0000313" key="3">
    <source>
        <dbReference type="Proteomes" id="UP001562425"/>
    </source>
</evidence>
<feature type="region of interest" description="Disordered" evidence="1">
    <location>
        <begin position="1"/>
        <end position="96"/>
    </location>
</feature>
<feature type="compositionally biased region" description="Acidic residues" evidence="1">
    <location>
        <begin position="26"/>
        <end position="39"/>
    </location>
</feature>
<protein>
    <submittedName>
        <fullName evidence="2">Uncharacterized protein</fullName>
    </submittedName>
</protein>
<feature type="compositionally biased region" description="Basic and acidic residues" evidence="1">
    <location>
        <begin position="548"/>
        <end position="558"/>
    </location>
</feature>
<feature type="compositionally biased region" description="Polar residues" evidence="1">
    <location>
        <begin position="400"/>
        <end position="417"/>
    </location>
</feature>
<keyword evidence="3" id="KW-1185">Reference proteome</keyword>
<comment type="caution">
    <text evidence="2">The sequence shown here is derived from an EMBL/GenBank/DDBJ whole genome shotgun (WGS) entry which is preliminary data.</text>
</comment>
<name>A0ABD1DQQ3_CULPP</name>
<feature type="region of interest" description="Disordered" evidence="1">
    <location>
        <begin position="422"/>
        <end position="501"/>
    </location>
</feature>
<feature type="region of interest" description="Disordered" evidence="1">
    <location>
        <begin position="398"/>
        <end position="417"/>
    </location>
</feature>
<feature type="region of interest" description="Disordered" evidence="1">
    <location>
        <begin position="302"/>
        <end position="345"/>
    </location>
</feature>
<feature type="region of interest" description="Disordered" evidence="1">
    <location>
        <begin position="525"/>
        <end position="558"/>
    </location>
</feature>